<accession>A0A228I1X6</accession>
<organism evidence="2 3">
    <name type="scientific">Burkholderia aenigmatica</name>
    <dbReference type="NCBI Taxonomy" id="2015348"/>
    <lineage>
        <taxon>Bacteria</taxon>
        <taxon>Pseudomonadati</taxon>
        <taxon>Pseudomonadota</taxon>
        <taxon>Betaproteobacteria</taxon>
        <taxon>Burkholderiales</taxon>
        <taxon>Burkholderiaceae</taxon>
        <taxon>Burkholderia</taxon>
        <taxon>Burkholderia cepacia complex</taxon>
    </lineage>
</organism>
<evidence type="ECO:0000313" key="2">
    <source>
        <dbReference type="EMBL" id="OXI36430.1"/>
    </source>
</evidence>
<proteinExistence type="predicted"/>
<protein>
    <submittedName>
        <fullName evidence="2">Uncharacterized protein</fullName>
    </submittedName>
</protein>
<dbReference type="RefSeq" id="WP_089453673.1">
    <property type="nucleotide sequence ID" value="NZ_NKFA01000023.1"/>
</dbReference>
<dbReference type="OrthoDB" id="9021446at2"/>
<comment type="caution">
    <text evidence="2">The sequence shown here is derived from an EMBL/GenBank/DDBJ whole genome shotgun (WGS) entry which is preliminary data.</text>
</comment>
<dbReference type="EMBL" id="NKFA01000023">
    <property type="protein sequence ID" value="OXI36430.1"/>
    <property type="molecule type" value="Genomic_DNA"/>
</dbReference>
<reference evidence="3" key="1">
    <citation type="submission" date="2017-06" db="EMBL/GenBank/DDBJ databases">
        <authorList>
            <person name="LiPuma J."/>
            <person name="Spilker T."/>
        </authorList>
    </citation>
    <scope>NUCLEOTIDE SEQUENCE [LARGE SCALE GENOMIC DNA]</scope>
    <source>
        <strain evidence="3">AU17325</strain>
    </source>
</reference>
<dbReference type="InterPro" id="IPR053722">
    <property type="entry name" value="Curli_assembly_CsgC/AgfC"/>
</dbReference>
<feature type="region of interest" description="Disordered" evidence="1">
    <location>
        <begin position="1"/>
        <end position="32"/>
    </location>
</feature>
<sequence>MSSSLRITKTGGAGSAALTRAGESRLAGGEDRPLATLRQSVDSSDACNATRVLHGNGEHAESSVNCNSLRASN</sequence>
<evidence type="ECO:0000256" key="1">
    <source>
        <dbReference type="SAM" id="MobiDB-lite"/>
    </source>
</evidence>
<reference evidence="2 3" key="2">
    <citation type="submission" date="2017-08" db="EMBL/GenBank/DDBJ databases">
        <title>WGS of novel Burkholderia cepaca complex species.</title>
        <authorList>
            <person name="Lipuma J."/>
            <person name="Spilker T."/>
        </authorList>
    </citation>
    <scope>NUCLEOTIDE SEQUENCE [LARGE SCALE GENOMIC DNA]</scope>
    <source>
        <strain evidence="2 3">AU17325</strain>
    </source>
</reference>
<dbReference type="AlphaFoldDB" id="A0A228I1X6"/>
<dbReference type="Gene3D" id="2.60.40.2420">
    <property type="match status" value="1"/>
</dbReference>
<gene>
    <name evidence="2" type="ORF">CFB84_34205</name>
</gene>
<evidence type="ECO:0000313" key="3">
    <source>
        <dbReference type="Proteomes" id="UP000214600"/>
    </source>
</evidence>
<name>A0A228I1X6_9BURK</name>
<dbReference type="Proteomes" id="UP000214600">
    <property type="component" value="Unassembled WGS sequence"/>
</dbReference>